<evidence type="ECO:0000313" key="15">
    <source>
        <dbReference type="Proteomes" id="UP000182800"/>
    </source>
</evidence>
<feature type="domain" description="Uroporphyrinogen decarboxylase (URO-D)" evidence="10">
    <location>
        <begin position="25"/>
        <end position="34"/>
    </location>
</feature>
<feature type="binding site" evidence="7">
    <location>
        <position position="80"/>
    </location>
    <ligand>
        <name>substrate</name>
    </ligand>
</feature>
<evidence type="ECO:0000256" key="7">
    <source>
        <dbReference type="HAMAP-Rule" id="MF_00218"/>
    </source>
</evidence>
<feature type="domain" description="Uroporphyrinogen decarboxylase (URO-D)" evidence="11">
    <location>
        <begin position="144"/>
        <end position="160"/>
    </location>
</feature>
<evidence type="ECO:0000259" key="10">
    <source>
        <dbReference type="PROSITE" id="PS00906"/>
    </source>
</evidence>
<dbReference type="RefSeq" id="WP_074443668.1">
    <property type="nucleotide sequence ID" value="NZ_FMBM01000001.1"/>
</dbReference>
<evidence type="ECO:0000256" key="6">
    <source>
        <dbReference type="ARBA" id="ARBA00023244"/>
    </source>
</evidence>
<dbReference type="InterPro" id="IPR000257">
    <property type="entry name" value="Uroporphyrinogen_deCOase"/>
</dbReference>
<dbReference type="EC" id="4.1.1.37" evidence="3 7"/>
<dbReference type="PATRIC" id="fig|1653334.4.peg.394"/>
<keyword evidence="7" id="KW-0963">Cytoplasm</keyword>
<dbReference type="OrthoDB" id="9806656at2"/>
<keyword evidence="15" id="KW-1185">Reference proteome</keyword>
<comment type="catalytic activity">
    <reaction evidence="7 8">
        <text>uroporphyrinogen III + 4 H(+) = coproporphyrinogen III + 4 CO2</text>
        <dbReference type="Rhea" id="RHEA:19865"/>
        <dbReference type="ChEBI" id="CHEBI:15378"/>
        <dbReference type="ChEBI" id="CHEBI:16526"/>
        <dbReference type="ChEBI" id="CHEBI:57308"/>
        <dbReference type="ChEBI" id="CHEBI:57309"/>
        <dbReference type="EC" id="4.1.1.37"/>
    </reaction>
</comment>
<dbReference type="AlphaFoldDB" id="A0A0P8BKR9"/>
<evidence type="ECO:0000256" key="8">
    <source>
        <dbReference type="RuleBase" id="RU000554"/>
    </source>
</evidence>
<evidence type="ECO:0000256" key="2">
    <source>
        <dbReference type="ARBA" id="ARBA00009935"/>
    </source>
</evidence>
<feature type="binding site" evidence="7">
    <location>
        <position position="156"/>
    </location>
    <ligand>
        <name>substrate</name>
    </ligand>
</feature>
<evidence type="ECO:0000256" key="3">
    <source>
        <dbReference type="ARBA" id="ARBA00012288"/>
    </source>
</evidence>
<organism evidence="12 14">
    <name type="scientific">Saliniramus fredricksonii</name>
    <dbReference type="NCBI Taxonomy" id="1653334"/>
    <lineage>
        <taxon>Bacteria</taxon>
        <taxon>Pseudomonadati</taxon>
        <taxon>Pseudomonadota</taxon>
        <taxon>Alphaproteobacteria</taxon>
        <taxon>Hyphomicrobiales</taxon>
        <taxon>Salinarimonadaceae</taxon>
        <taxon>Saliniramus</taxon>
    </lineage>
</organism>
<dbReference type="CDD" id="cd00717">
    <property type="entry name" value="URO-D"/>
    <property type="match status" value="1"/>
</dbReference>
<feature type="binding site" evidence="7">
    <location>
        <position position="327"/>
    </location>
    <ligand>
        <name>substrate</name>
    </ligand>
</feature>
<name>A0A0P8BKR9_9HYPH</name>
<evidence type="ECO:0000256" key="1">
    <source>
        <dbReference type="ARBA" id="ARBA00004804"/>
    </source>
</evidence>
<keyword evidence="5 7" id="KW-0456">Lyase</keyword>
<dbReference type="Proteomes" id="UP000182800">
    <property type="component" value="Unassembled WGS sequence"/>
</dbReference>
<dbReference type="GO" id="GO:0019353">
    <property type="term" value="P:protoporphyrinogen IX biosynthetic process from glutamate"/>
    <property type="evidence" value="ECO:0007669"/>
    <property type="project" value="TreeGrafter"/>
</dbReference>
<evidence type="ECO:0000256" key="9">
    <source>
        <dbReference type="RuleBase" id="RU004169"/>
    </source>
</evidence>
<dbReference type="Gene3D" id="3.20.20.210">
    <property type="match status" value="1"/>
</dbReference>
<evidence type="ECO:0000256" key="5">
    <source>
        <dbReference type="ARBA" id="ARBA00023239"/>
    </source>
</evidence>
<feature type="site" description="Transition state stabilizer" evidence="7">
    <location>
        <position position="80"/>
    </location>
</feature>
<evidence type="ECO:0000313" key="12">
    <source>
        <dbReference type="EMBL" id="KPQ10175.1"/>
    </source>
</evidence>
<evidence type="ECO:0000313" key="14">
    <source>
        <dbReference type="Proteomes" id="UP000050497"/>
    </source>
</evidence>
<comment type="pathway">
    <text evidence="1 7 8">Porphyrin-containing compound metabolism; protoporphyrin-IX biosynthesis; coproporphyrinogen-III from 5-aminolevulinate: step 4/4.</text>
</comment>
<comment type="subcellular location">
    <subcellularLocation>
        <location evidence="7">Cytoplasm</location>
    </subcellularLocation>
</comment>
<dbReference type="HAMAP" id="MF_00218">
    <property type="entry name" value="URO_D"/>
    <property type="match status" value="1"/>
</dbReference>
<sequence length="350" mass="38111">MLLTETTQSRAIMRVLDGEAVWPPPIWVMRQAGRYLPEYRAKRAEAGGFLDMCYNPDFAVEVTLQPIRRFGFDAAIMFSDILVVPHALGQNLWFAEGEGPRLDPVTTRADLAKLRERDPAEHLAPVFETLRRLRRELPAETTLLGFCGAPWTVASYMIAGKSTPDQAPARIAAYRDPEFMAALIDMLVETSIDYLTAQVDAGADAIQLFESFGAALSAPLLEPLSLTPMRRIVEGLKARRPQARVIVFLRGGGPNLAKLVEAGFSDAVALDWSLDLARVLPTLPPTLPTQGNLDPLALVAGGKALDEGVDAVLAAARGRPHIFNLGHGIVPQTPVEHVAQMIARVRAAQV</sequence>
<comment type="function">
    <text evidence="7">Catalyzes the decarboxylation of four acetate groups of uroporphyrinogen-III to yield coproporphyrinogen-III.</text>
</comment>
<dbReference type="PROSITE" id="PS00907">
    <property type="entry name" value="UROD_2"/>
    <property type="match status" value="1"/>
</dbReference>
<evidence type="ECO:0000259" key="11">
    <source>
        <dbReference type="PROSITE" id="PS00907"/>
    </source>
</evidence>
<dbReference type="InterPro" id="IPR038071">
    <property type="entry name" value="UROD/MetE-like_sf"/>
</dbReference>
<dbReference type="InterPro" id="IPR006361">
    <property type="entry name" value="Uroporphyrinogen_deCO2ase_HemE"/>
</dbReference>
<reference evidence="13 15" key="2">
    <citation type="submission" date="2016-08" db="EMBL/GenBank/DDBJ databases">
        <authorList>
            <person name="Varghese N."/>
            <person name="Submissions Spin"/>
        </authorList>
    </citation>
    <scope>NUCLEOTIDE SEQUENCE [LARGE SCALE GENOMIC DNA]</scope>
    <source>
        <strain evidence="13 15">HL-109</strain>
    </source>
</reference>
<dbReference type="EMBL" id="LJSX01000018">
    <property type="protein sequence ID" value="KPQ10175.1"/>
    <property type="molecule type" value="Genomic_DNA"/>
</dbReference>
<dbReference type="UniPathway" id="UPA00251">
    <property type="reaction ID" value="UER00321"/>
</dbReference>
<keyword evidence="4 7" id="KW-0210">Decarboxylase</keyword>
<evidence type="ECO:0000313" key="13">
    <source>
        <dbReference type="EMBL" id="SCC79240.1"/>
    </source>
</evidence>
<accession>A0A0P8BKR9</accession>
<protein>
    <recommendedName>
        <fullName evidence="3 7">Uroporphyrinogen decarboxylase</fullName>
        <shortName evidence="7">UPD</shortName>
        <shortName evidence="7">URO-D</shortName>
        <ecNumber evidence="3 7">4.1.1.37</ecNumber>
    </recommendedName>
</protein>
<dbReference type="STRING" id="1653334.GA0071312_0761"/>
<keyword evidence="6 7" id="KW-0627">Porphyrin biosynthesis</keyword>
<dbReference type="EMBL" id="FMBM01000001">
    <property type="protein sequence ID" value="SCC79240.1"/>
    <property type="molecule type" value="Genomic_DNA"/>
</dbReference>
<proteinExistence type="inferred from homology"/>
<comment type="caution">
    <text evidence="7">Lacks conserved residue(s) required for the propagation of feature annotation.</text>
</comment>
<dbReference type="SUPFAM" id="SSF51726">
    <property type="entry name" value="UROD/MetE-like"/>
    <property type="match status" value="1"/>
</dbReference>
<feature type="binding site" evidence="7">
    <location>
        <begin position="30"/>
        <end position="34"/>
    </location>
    <ligand>
        <name>substrate</name>
    </ligand>
</feature>
<feature type="binding site" evidence="7">
    <location>
        <position position="211"/>
    </location>
    <ligand>
        <name>substrate</name>
    </ligand>
</feature>
<comment type="subunit">
    <text evidence="7">Homodimer.</text>
</comment>
<dbReference type="PANTHER" id="PTHR21091">
    <property type="entry name" value="METHYLTETRAHYDROFOLATE:HOMOCYSTEINE METHYLTRANSFERASE RELATED"/>
    <property type="match status" value="1"/>
</dbReference>
<dbReference type="PANTHER" id="PTHR21091:SF169">
    <property type="entry name" value="UROPORPHYRINOGEN DECARBOXYLASE"/>
    <property type="match status" value="1"/>
</dbReference>
<reference evidence="12 14" key="1">
    <citation type="submission" date="2015-09" db="EMBL/GenBank/DDBJ databases">
        <title>Identification and resolution of microdiversity through metagenomic sequencing of parallel consortia.</title>
        <authorList>
            <person name="Nelson W.C."/>
            <person name="Romine M.F."/>
            <person name="Lindemann S.R."/>
        </authorList>
    </citation>
    <scope>NUCLEOTIDE SEQUENCE [LARGE SCALE GENOMIC DNA]</scope>
    <source>
        <strain evidence="12">HL-109</strain>
    </source>
</reference>
<dbReference type="GO" id="GO:0005829">
    <property type="term" value="C:cytosol"/>
    <property type="evidence" value="ECO:0007669"/>
    <property type="project" value="TreeGrafter"/>
</dbReference>
<evidence type="ECO:0000256" key="4">
    <source>
        <dbReference type="ARBA" id="ARBA00022793"/>
    </source>
</evidence>
<dbReference type="GO" id="GO:0004853">
    <property type="term" value="F:uroporphyrinogen decarboxylase activity"/>
    <property type="evidence" value="ECO:0007669"/>
    <property type="project" value="UniProtKB-UniRule"/>
</dbReference>
<comment type="caution">
    <text evidence="12">The sequence shown here is derived from an EMBL/GenBank/DDBJ whole genome shotgun (WGS) entry which is preliminary data.</text>
</comment>
<dbReference type="Pfam" id="PF01208">
    <property type="entry name" value="URO-D"/>
    <property type="match status" value="1"/>
</dbReference>
<dbReference type="Proteomes" id="UP000050497">
    <property type="component" value="Unassembled WGS sequence"/>
</dbReference>
<gene>
    <name evidence="7 12" type="primary">hemE</name>
    <name evidence="13" type="ORF">GA0071312_0761</name>
    <name evidence="12" type="ORF">HLUCCO17_12080</name>
</gene>
<dbReference type="NCBIfam" id="TIGR01464">
    <property type="entry name" value="hemE"/>
    <property type="match status" value="1"/>
</dbReference>
<dbReference type="PROSITE" id="PS00906">
    <property type="entry name" value="UROD_1"/>
    <property type="match status" value="1"/>
</dbReference>
<comment type="similarity">
    <text evidence="2 7 9">Belongs to the uroporphyrinogen decarboxylase family.</text>
</comment>